<accession>A0A328C4K9</accession>
<comment type="caution">
    <text evidence="2">The sequence shown here is derived from an EMBL/GenBank/DDBJ whole genome shotgun (WGS) entry which is preliminary data.</text>
</comment>
<gene>
    <name evidence="2" type="ORF">DL240_11725</name>
</gene>
<organism evidence="2 3">
    <name type="scientific">Lujinxingia litoralis</name>
    <dbReference type="NCBI Taxonomy" id="2211119"/>
    <lineage>
        <taxon>Bacteria</taxon>
        <taxon>Deltaproteobacteria</taxon>
        <taxon>Bradymonadales</taxon>
        <taxon>Lujinxingiaceae</taxon>
        <taxon>Lujinxingia</taxon>
    </lineage>
</organism>
<reference evidence="2 3" key="1">
    <citation type="submission" date="2018-05" db="EMBL/GenBank/DDBJ databases">
        <title>Lujinxingia marina gen. nov. sp. nov., a new facultative anaerobic member of the class Deltaproteobacteria, and proposal of Lujinxingaceae fam. nov.</title>
        <authorList>
            <person name="Li C.-M."/>
        </authorList>
    </citation>
    <scope>NUCLEOTIDE SEQUENCE [LARGE SCALE GENOMIC DNA]</scope>
    <source>
        <strain evidence="2 3">B210</strain>
    </source>
</reference>
<protein>
    <recommendedName>
        <fullName evidence="4">DUF1795 domain-containing protein</fullName>
    </recommendedName>
</protein>
<evidence type="ECO:0000313" key="3">
    <source>
        <dbReference type="Proteomes" id="UP000249169"/>
    </source>
</evidence>
<sequence>MLALGALPNEAVGQDPGARGRPTAKGQHHQRARAEAVDVEAIGARVRRPSGWVIVPSGPGAVATFRAAADRQAQIEVRLSDQILVGRADRYALSFQNQIQEEGFRVEVAERDYAYGPRVGDRVTYGLEYDGESFRLMTWAHHEGDRMWVFSLFCSEDRLEAYQEVFDEVISEMVWQGAPDADADAPTADPPE</sequence>
<keyword evidence="3" id="KW-1185">Reference proteome</keyword>
<evidence type="ECO:0008006" key="4">
    <source>
        <dbReference type="Google" id="ProtNLM"/>
    </source>
</evidence>
<dbReference type="Proteomes" id="UP000249169">
    <property type="component" value="Unassembled WGS sequence"/>
</dbReference>
<evidence type="ECO:0000256" key="1">
    <source>
        <dbReference type="SAM" id="MobiDB-lite"/>
    </source>
</evidence>
<name>A0A328C4K9_9DELT</name>
<feature type="region of interest" description="Disordered" evidence="1">
    <location>
        <begin position="1"/>
        <end position="34"/>
    </location>
</feature>
<dbReference type="EMBL" id="QHKO01000005">
    <property type="protein sequence ID" value="RAL21525.1"/>
    <property type="molecule type" value="Genomic_DNA"/>
</dbReference>
<proteinExistence type="predicted"/>
<evidence type="ECO:0000313" key="2">
    <source>
        <dbReference type="EMBL" id="RAL21525.1"/>
    </source>
</evidence>
<dbReference type="AlphaFoldDB" id="A0A328C4K9"/>